<keyword evidence="5 10" id="KW-0132">Cell division</keyword>
<feature type="domain" description="FtsX extracellular" evidence="13">
    <location>
        <begin position="59"/>
        <end position="147"/>
    </location>
</feature>
<evidence type="ECO:0000256" key="5">
    <source>
        <dbReference type="ARBA" id="ARBA00022618"/>
    </source>
</evidence>
<dbReference type="InterPro" id="IPR004513">
    <property type="entry name" value="FtsX"/>
</dbReference>
<organism evidence="14 15">
    <name type="scientific">Candidatus Wildermuthbacteria bacterium RIFCSPHIGHO2_02_FULL_47_12</name>
    <dbReference type="NCBI Taxonomy" id="1802451"/>
    <lineage>
        <taxon>Bacteria</taxon>
        <taxon>Candidatus Wildermuthiibacteriota</taxon>
    </lineage>
</organism>
<protein>
    <recommendedName>
        <fullName evidence="3 10">Cell division protein FtsX</fullName>
    </recommendedName>
</protein>
<keyword evidence="4 10" id="KW-1003">Cell membrane</keyword>
<dbReference type="PANTHER" id="PTHR47755:SF1">
    <property type="entry name" value="CELL DIVISION PROTEIN FTSX"/>
    <property type="match status" value="1"/>
</dbReference>
<evidence type="ECO:0000256" key="6">
    <source>
        <dbReference type="ARBA" id="ARBA00022692"/>
    </source>
</evidence>
<evidence type="ECO:0000256" key="9">
    <source>
        <dbReference type="ARBA" id="ARBA00023306"/>
    </source>
</evidence>
<keyword evidence="8 10" id="KW-0472">Membrane</keyword>
<reference evidence="14 15" key="1">
    <citation type="journal article" date="2016" name="Nat. Commun.">
        <title>Thousands of microbial genomes shed light on interconnected biogeochemical processes in an aquifer system.</title>
        <authorList>
            <person name="Anantharaman K."/>
            <person name="Brown C.T."/>
            <person name="Hug L.A."/>
            <person name="Sharon I."/>
            <person name="Castelle C.J."/>
            <person name="Probst A.J."/>
            <person name="Thomas B.C."/>
            <person name="Singh A."/>
            <person name="Wilkins M.J."/>
            <person name="Karaoz U."/>
            <person name="Brodie E.L."/>
            <person name="Williams K.H."/>
            <person name="Hubbard S.S."/>
            <person name="Banfield J.F."/>
        </authorList>
    </citation>
    <scope>NUCLEOTIDE SEQUENCE [LARGE SCALE GENOMIC DNA]</scope>
</reference>
<accession>A0A1G2R3E0</accession>
<keyword evidence="6 11" id="KW-0812">Transmembrane</keyword>
<keyword evidence="7 11" id="KW-1133">Transmembrane helix</keyword>
<evidence type="ECO:0000256" key="1">
    <source>
        <dbReference type="ARBA" id="ARBA00004651"/>
    </source>
</evidence>
<evidence type="ECO:0000256" key="11">
    <source>
        <dbReference type="SAM" id="Phobius"/>
    </source>
</evidence>
<feature type="transmembrane region" description="Helical" evidence="11">
    <location>
        <begin position="179"/>
        <end position="199"/>
    </location>
</feature>
<evidence type="ECO:0000256" key="2">
    <source>
        <dbReference type="ARBA" id="ARBA00007379"/>
    </source>
</evidence>
<gene>
    <name evidence="14" type="ORF">A3C82_02435</name>
</gene>
<evidence type="ECO:0000256" key="10">
    <source>
        <dbReference type="PIRNR" id="PIRNR003097"/>
    </source>
</evidence>
<dbReference type="Proteomes" id="UP000176901">
    <property type="component" value="Unassembled WGS sequence"/>
</dbReference>
<feature type="transmembrane region" description="Helical" evidence="11">
    <location>
        <begin position="227"/>
        <end position="254"/>
    </location>
</feature>
<dbReference type="GO" id="GO:0051301">
    <property type="term" value="P:cell division"/>
    <property type="evidence" value="ECO:0007669"/>
    <property type="project" value="UniProtKB-KW"/>
</dbReference>
<evidence type="ECO:0000256" key="8">
    <source>
        <dbReference type="ARBA" id="ARBA00023136"/>
    </source>
</evidence>
<dbReference type="AlphaFoldDB" id="A0A1G2R3E0"/>
<dbReference type="InterPro" id="IPR003838">
    <property type="entry name" value="ABC3_permease_C"/>
</dbReference>
<evidence type="ECO:0000313" key="15">
    <source>
        <dbReference type="Proteomes" id="UP000176901"/>
    </source>
</evidence>
<proteinExistence type="inferred from homology"/>
<dbReference type="Pfam" id="PF02687">
    <property type="entry name" value="FtsX"/>
    <property type="match status" value="1"/>
</dbReference>
<comment type="caution">
    <text evidence="14">The sequence shown here is derived from an EMBL/GenBank/DDBJ whole genome shotgun (WGS) entry which is preliminary data.</text>
</comment>
<keyword evidence="9 10" id="KW-0131">Cell cycle</keyword>
<evidence type="ECO:0000256" key="4">
    <source>
        <dbReference type="ARBA" id="ARBA00022475"/>
    </source>
</evidence>
<evidence type="ECO:0000259" key="12">
    <source>
        <dbReference type="Pfam" id="PF02687"/>
    </source>
</evidence>
<comment type="subcellular location">
    <subcellularLocation>
        <location evidence="1">Cell membrane</location>
        <topology evidence="1">Multi-pass membrane protein</topology>
    </subcellularLocation>
</comment>
<dbReference type="PANTHER" id="PTHR47755">
    <property type="entry name" value="CELL DIVISION PROTEIN FTSX"/>
    <property type="match status" value="1"/>
</dbReference>
<dbReference type="Gene3D" id="3.30.70.3040">
    <property type="match status" value="1"/>
</dbReference>
<feature type="domain" description="ABC3 transporter permease C-terminal" evidence="12">
    <location>
        <begin position="184"/>
        <end position="302"/>
    </location>
</feature>
<feature type="transmembrane region" description="Helical" evidence="11">
    <location>
        <begin position="274"/>
        <end position="297"/>
    </location>
</feature>
<evidence type="ECO:0000256" key="3">
    <source>
        <dbReference type="ARBA" id="ARBA00021907"/>
    </source>
</evidence>
<dbReference type="InterPro" id="IPR040690">
    <property type="entry name" value="FtsX_ECD"/>
</dbReference>
<name>A0A1G2R3E0_9BACT</name>
<dbReference type="PIRSF" id="PIRSF003097">
    <property type="entry name" value="FtsX"/>
    <property type="match status" value="1"/>
</dbReference>
<evidence type="ECO:0000313" key="14">
    <source>
        <dbReference type="EMBL" id="OHA67088.1"/>
    </source>
</evidence>
<sequence>MFGAALKRVMRSGWEKFSRDTSSSSAALLVMVIVLFIVTSLFFLQGIGSFLITSLQESVDVSTFLKDSAQEEEIVELKQSLASLPEVKEAVYVSKEEALAQFTERHKEDQIILDSLDAIGQNPLLASINIKAWDTASFGTITGFLETTPLASIVQNVDFHERAPIIARLSSITSGVRTAMLAGSIFAGLIAVLVAFNTIRLTIYSSKEEIEVMRLVGASNMFIRSPFLLQGIIVGALASMITFILLVPFTLFLSSKLETFIPQFNLFEYFMSNFLVILSLQLFVGIGLGILSSLIAIRRYLKV</sequence>
<dbReference type="STRING" id="1802451.A3C82_02435"/>
<feature type="transmembrane region" description="Helical" evidence="11">
    <location>
        <begin position="26"/>
        <end position="52"/>
    </location>
</feature>
<dbReference type="GO" id="GO:0005886">
    <property type="term" value="C:plasma membrane"/>
    <property type="evidence" value="ECO:0007669"/>
    <property type="project" value="UniProtKB-SubCell"/>
</dbReference>
<evidence type="ECO:0000256" key="7">
    <source>
        <dbReference type="ARBA" id="ARBA00022989"/>
    </source>
</evidence>
<dbReference type="Pfam" id="PF18075">
    <property type="entry name" value="FtsX_ECD"/>
    <property type="match status" value="1"/>
</dbReference>
<comment type="similarity">
    <text evidence="2 10">Belongs to the ABC-4 integral membrane protein family. FtsX subfamily.</text>
</comment>
<dbReference type="EMBL" id="MHTW01000018">
    <property type="protein sequence ID" value="OHA67088.1"/>
    <property type="molecule type" value="Genomic_DNA"/>
</dbReference>
<evidence type="ECO:0000259" key="13">
    <source>
        <dbReference type="Pfam" id="PF18075"/>
    </source>
</evidence>